<dbReference type="InterPro" id="IPR015943">
    <property type="entry name" value="WD40/YVTN_repeat-like_dom_sf"/>
</dbReference>
<evidence type="ECO:0000256" key="4">
    <source>
        <dbReference type="ARBA" id="ARBA00022737"/>
    </source>
</evidence>
<dbReference type="PANTHER" id="PTHR17605">
    <property type="entry name" value="RIBOSOME BIOGENESIS PROTEIN BOP1 BLOCK OF PROLIFERATION 1 PROTEIN"/>
    <property type="match status" value="1"/>
</dbReference>
<dbReference type="GO" id="GO:0043021">
    <property type="term" value="F:ribonucleoprotein complex binding"/>
    <property type="evidence" value="ECO:0007669"/>
    <property type="project" value="UniProtKB-UniRule"/>
</dbReference>
<dbReference type="GO" id="GO:0030687">
    <property type="term" value="C:preribosome, large subunit precursor"/>
    <property type="evidence" value="ECO:0007669"/>
    <property type="project" value="UniProtKB-UniRule"/>
</dbReference>
<reference evidence="10 11" key="1">
    <citation type="submission" date="2023-10" db="EMBL/GenBank/DDBJ databases">
        <authorList>
            <person name="Maclean D."/>
            <person name="Macfadyen A."/>
        </authorList>
    </citation>
    <scope>NUCLEOTIDE SEQUENCE [LARGE SCALE GENOMIC DNA]</scope>
</reference>
<dbReference type="EMBL" id="CAUYUE010000006">
    <property type="protein sequence ID" value="CAK0781228.1"/>
    <property type="molecule type" value="Genomic_DNA"/>
</dbReference>
<keyword evidence="11" id="KW-1185">Reference proteome</keyword>
<dbReference type="AlphaFoldDB" id="A0AAV1I6M0"/>
<evidence type="ECO:0000256" key="7">
    <source>
        <dbReference type="PROSITE-ProRule" id="PRU00221"/>
    </source>
</evidence>
<gene>
    <name evidence="10" type="ORF">CVIRNUC_005318</name>
</gene>
<dbReference type="PROSITE" id="PS00678">
    <property type="entry name" value="WD_REPEATS_1"/>
    <property type="match status" value="1"/>
</dbReference>
<dbReference type="Pfam" id="PF08145">
    <property type="entry name" value="BOP1NT"/>
    <property type="match status" value="1"/>
</dbReference>
<evidence type="ECO:0000256" key="5">
    <source>
        <dbReference type="ARBA" id="ARBA00023242"/>
    </source>
</evidence>
<keyword evidence="3 7" id="KW-0853">WD repeat</keyword>
<dbReference type="Pfam" id="PF00400">
    <property type="entry name" value="WD40"/>
    <property type="match status" value="4"/>
</dbReference>
<comment type="similarity">
    <text evidence="6">Belongs to the WD repeat BOP1/ERB1 family.</text>
</comment>
<dbReference type="InterPro" id="IPR012953">
    <property type="entry name" value="BOP1_N_dom"/>
</dbReference>
<dbReference type="GO" id="GO:0070545">
    <property type="term" value="C:PeBoW complex"/>
    <property type="evidence" value="ECO:0007669"/>
    <property type="project" value="TreeGrafter"/>
</dbReference>
<dbReference type="HAMAP" id="MF_03027">
    <property type="entry name" value="BOP1"/>
    <property type="match status" value="1"/>
</dbReference>
<dbReference type="InterPro" id="IPR028598">
    <property type="entry name" value="BOP1/Erb1"/>
</dbReference>
<sequence>MPKRGAGQVPDKKDSEESQGISVLDLPEDQLQLDTDDGDREGDSEDEVSSDDAADPKGAFEEQDVSDAEAYLSADEVEKSVLDLMQGQQEAKGPEEELPQDRSDRTAEAGTSDAPSDSDSSEDERPSRNTVGSVPMKWYKDEDHIGYDRDAKKIARKARQDRLDALLARNDSGKAFRTIYDEYNDEDVVLSKEELQMVQRIREGRFPHVEVNPFEPEIDWFTRDKEISSLSAAPEPKRRFMPSKWEEKKIVKLVRALRKGWIQTTEQRRVKREEPPAYLLWADDGVASDKVANGLSYIPAPKLKLPGHEESYNPPKEYLPTEEERKGFEQLDEDERDTVLAQIYPSLRQVPAYADFIKERFERCLDLYLCPRTRRKRLFVPDAKALVPKLPKPRDLQPFPTMLALRYLGHEAAVRSLAIDARGQWLASGSDDGHVRVWEVRSGRSMRAWNLGAKVRCVAWCPGLPILAAAAGNRVALLPAGISADQEAASLQALQTPSQQGNDKAGLCQWQRRADGDGLELVHQHSVSHVTWHARGDYFASVAPAGNTQAVLVHQLSKKATQNPFRKNRGRVVQVAFHPGKPFLFVATQNHVRIYNLAKQALAKKLLAGSGLSCMAVHPSGDHVIIGSEDKRLAWYDLDLSTKPYRSLRYHERALRGVAYHARHPLFASASDDGALHIFHGMVYQDLLTNPLIVPVKILRGHQVVEHEGVLDCVFHPSQPWVFTAGADATICLYTH</sequence>
<comment type="function">
    <text evidence="6">Required for maturation of ribosomal RNAs and formation of the large ribosomal subunit.</text>
</comment>
<evidence type="ECO:0000256" key="2">
    <source>
        <dbReference type="ARBA" id="ARBA00022552"/>
    </source>
</evidence>
<dbReference type="PANTHER" id="PTHR17605:SF0">
    <property type="entry name" value="RIBOSOME BIOGENESIS PROTEIN BOP1"/>
    <property type="match status" value="1"/>
</dbReference>
<dbReference type="PROSITE" id="PS50082">
    <property type="entry name" value="WD_REPEATS_2"/>
    <property type="match status" value="1"/>
</dbReference>
<evidence type="ECO:0000256" key="6">
    <source>
        <dbReference type="HAMAP-Rule" id="MF_03027"/>
    </source>
</evidence>
<dbReference type="Proteomes" id="UP001314263">
    <property type="component" value="Unassembled WGS sequence"/>
</dbReference>
<dbReference type="InterPro" id="IPR019775">
    <property type="entry name" value="WD40_repeat_CS"/>
</dbReference>
<keyword evidence="1 6" id="KW-0690">Ribosome biogenesis</keyword>
<proteinExistence type="inferred from homology"/>
<dbReference type="Gene3D" id="2.130.10.10">
    <property type="entry name" value="YVTN repeat-like/Quinoprotein amine dehydrogenase"/>
    <property type="match status" value="1"/>
</dbReference>
<keyword evidence="5 6" id="KW-0539">Nucleus</keyword>
<name>A0AAV1I6M0_9CHLO</name>
<evidence type="ECO:0000313" key="11">
    <source>
        <dbReference type="Proteomes" id="UP001314263"/>
    </source>
</evidence>
<evidence type="ECO:0000256" key="1">
    <source>
        <dbReference type="ARBA" id="ARBA00022517"/>
    </source>
</evidence>
<feature type="compositionally biased region" description="Basic and acidic residues" evidence="8">
    <location>
        <begin position="92"/>
        <end position="107"/>
    </location>
</feature>
<organism evidence="10 11">
    <name type="scientific">Coccomyxa viridis</name>
    <dbReference type="NCBI Taxonomy" id="1274662"/>
    <lineage>
        <taxon>Eukaryota</taxon>
        <taxon>Viridiplantae</taxon>
        <taxon>Chlorophyta</taxon>
        <taxon>core chlorophytes</taxon>
        <taxon>Trebouxiophyceae</taxon>
        <taxon>Trebouxiophyceae incertae sedis</taxon>
        <taxon>Coccomyxaceae</taxon>
        <taxon>Coccomyxa</taxon>
    </lineage>
</organism>
<dbReference type="SUPFAM" id="SSF50978">
    <property type="entry name" value="WD40 repeat-like"/>
    <property type="match status" value="1"/>
</dbReference>
<dbReference type="InterPro" id="IPR036322">
    <property type="entry name" value="WD40_repeat_dom_sf"/>
</dbReference>
<dbReference type="GO" id="GO:0000463">
    <property type="term" value="P:maturation of LSU-rRNA from tricistronic rRNA transcript (SSU-rRNA, 5.8S rRNA, LSU-rRNA)"/>
    <property type="evidence" value="ECO:0007669"/>
    <property type="project" value="UniProtKB-UniRule"/>
</dbReference>
<dbReference type="GO" id="GO:0000466">
    <property type="term" value="P:maturation of 5.8S rRNA from tricistronic rRNA transcript (SSU-rRNA, 5.8S rRNA, LSU-rRNA)"/>
    <property type="evidence" value="ECO:0007669"/>
    <property type="project" value="UniProtKB-UniRule"/>
</dbReference>
<keyword evidence="4" id="KW-0677">Repeat</keyword>
<dbReference type="SMART" id="SM00320">
    <property type="entry name" value="WD40"/>
    <property type="match status" value="7"/>
</dbReference>
<dbReference type="PROSITE" id="PS50294">
    <property type="entry name" value="WD_REPEATS_REGION"/>
    <property type="match status" value="1"/>
</dbReference>
<evidence type="ECO:0000259" key="9">
    <source>
        <dbReference type="SMART" id="SM01035"/>
    </source>
</evidence>
<feature type="domain" description="BOP1 N-terminal" evidence="9">
    <location>
        <begin position="139"/>
        <end position="400"/>
    </location>
</feature>
<evidence type="ECO:0000256" key="3">
    <source>
        <dbReference type="ARBA" id="ARBA00022574"/>
    </source>
</evidence>
<comment type="subcellular location">
    <subcellularLocation>
        <location evidence="6">Nucleus</location>
        <location evidence="6">Nucleolus</location>
    </subcellularLocation>
    <subcellularLocation>
        <location evidence="6">Nucleus</location>
        <location evidence="6">Nucleoplasm</location>
    </subcellularLocation>
</comment>
<dbReference type="InterPro" id="IPR001680">
    <property type="entry name" value="WD40_rpt"/>
</dbReference>
<feature type="repeat" description="WD" evidence="7">
    <location>
        <begin position="407"/>
        <end position="448"/>
    </location>
</feature>
<feature type="compositionally biased region" description="Acidic residues" evidence="8">
    <location>
        <begin position="34"/>
        <end position="53"/>
    </location>
</feature>
<feature type="region of interest" description="Disordered" evidence="8">
    <location>
        <begin position="1"/>
        <end position="135"/>
    </location>
</feature>
<dbReference type="GO" id="GO:0005654">
    <property type="term" value="C:nucleoplasm"/>
    <property type="evidence" value="ECO:0007669"/>
    <property type="project" value="UniProtKB-SubCell"/>
</dbReference>
<evidence type="ECO:0000313" key="10">
    <source>
        <dbReference type="EMBL" id="CAK0781228.1"/>
    </source>
</evidence>
<evidence type="ECO:0000256" key="8">
    <source>
        <dbReference type="SAM" id="MobiDB-lite"/>
    </source>
</evidence>
<accession>A0AAV1I6M0</accession>
<protein>
    <recommendedName>
        <fullName evidence="6">Ribosome biogenesis protein BOP1 homolog</fullName>
    </recommendedName>
</protein>
<comment type="caution">
    <text evidence="10">The sequence shown here is derived from an EMBL/GenBank/DDBJ whole genome shotgun (WGS) entry which is preliminary data.</text>
</comment>
<keyword evidence="2 6" id="KW-0698">rRNA processing</keyword>
<dbReference type="FunFam" id="2.130.10.10:FF:000061">
    <property type="entry name" value="Ribosome biogenesis protein BOP1 homolog"/>
    <property type="match status" value="1"/>
</dbReference>
<dbReference type="SMART" id="SM01035">
    <property type="entry name" value="BOP1NT"/>
    <property type="match status" value="1"/>
</dbReference>